<keyword evidence="2" id="KW-0012">Acyltransferase</keyword>
<dbReference type="RefSeq" id="WP_073338687.1">
    <property type="nucleotide sequence ID" value="NZ_FQXM01000012.1"/>
</dbReference>
<keyword evidence="1 4" id="KW-0808">Transferase</keyword>
<dbReference type="InterPro" id="IPR016181">
    <property type="entry name" value="Acyl_CoA_acyltransferase"/>
</dbReference>
<dbReference type="PANTHER" id="PTHR43072:SF23">
    <property type="entry name" value="UPF0039 PROTEIN C11D3.02C"/>
    <property type="match status" value="1"/>
</dbReference>
<sequence>MEYIIEDMKYNHWESVSKIYLDGIKTGISTFQSELPNWEEWDSANLKSCRLVAVYNDQVIGWVALRSTSNRIVYSGVAEISIYVCSKYRGLGVGKKLLESVIKASEQVGIWTLQSTIIKENIGSLSLHRSVGFREVGYREKLGRMKDGRWHDVYLMEKRSEKII</sequence>
<evidence type="ECO:0000259" key="3">
    <source>
        <dbReference type="PROSITE" id="PS51186"/>
    </source>
</evidence>
<dbReference type="STRING" id="1121316.SAMN02745207_02429"/>
<dbReference type="PANTHER" id="PTHR43072">
    <property type="entry name" value="N-ACETYLTRANSFERASE"/>
    <property type="match status" value="1"/>
</dbReference>
<dbReference type="PROSITE" id="PS51186">
    <property type="entry name" value="GNAT"/>
    <property type="match status" value="1"/>
</dbReference>
<evidence type="ECO:0000256" key="2">
    <source>
        <dbReference type="ARBA" id="ARBA00023315"/>
    </source>
</evidence>
<dbReference type="InterPro" id="IPR000182">
    <property type="entry name" value="GNAT_dom"/>
</dbReference>
<dbReference type="SUPFAM" id="SSF55729">
    <property type="entry name" value="Acyl-CoA N-acyltransferases (Nat)"/>
    <property type="match status" value="1"/>
</dbReference>
<dbReference type="Proteomes" id="UP000184447">
    <property type="component" value="Unassembled WGS sequence"/>
</dbReference>
<dbReference type="EMBL" id="FQXM01000012">
    <property type="protein sequence ID" value="SHH77313.1"/>
    <property type="molecule type" value="Genomic_DNA"/>
</dbReference>
<gene>
    <name evidence="4" type="ORF">SAMN02745207_02429</name>
</gene>
<dbReference type="OrthoDB" id="9798006at2"/>
<dbReference type="CDD" id="cd04301">
    <property type="entry name" value="NAT_SF"/>
    <property type="match status" value="1"/>
</dbReference>
<evidence type="ECO:0000313" key="5">
    <source>
        <dbReference type="Proteomes" id="UP000184447"/>
    </source>
</evidence>
<name>A0A1M5VQV4_9CLOT</name>
<reference evidence="4 5" key="1">
    <citation type="submission" date="2016-11" db="EMBL/GenBank/DDBJ databases">
        <authorList>
            <person name="Jaros S."/>
            <person name="Januszkiewicz K."/>
            <person name="Wedrychowicz H."/>
        </authorList>
    </citation>
    <scope>NUCLEOTIDE SEQUENCE [LARGE SCALE GENOMIC DNA]</scope>
    <source>
        <strain evidence="4 5">DSM 8605</strain>
    </source>
</reference>
<dbReference type="GO" id="GO:0016747">
    <property type="term" value="F:acyltransferase activity, transferring groups other than amino-acyl groups"/>
    <property type="evidence" value="ECO:0007669"/>
    <property type="project" value="InterPro"/>
</dbReference>
<proteinExistence type="predicted"/>
<organism evidence="4 5">
    <name type="scientific">Clostridium grantii DSM 8605</name>
    <dbReference type="NCBI Taxonomy" id="1121316"/>
    <lineage>
        <taxon>Bacteria</taxon>
        <taxon>Bacillati</taxon>
        <taxon>Bacillota</taxon>
        <taxon>Clostridia</taxon>
        <taxon>Eubacteriales</taxon>
        <taxon>Clostridiaceae</taxon>
        <taxon>Clostridium</taxon>
    </lineage>
</organism>
<evidence type="ECO:0000256" key="1">
    <source>
        <dbReference type="ARBA" id="ARBA00022679"/>
    </source>
</evidence>
<dbReference type="Pfam" id="PF00583">
    <property type="entry name" value="Acetyltransf_1"/>
    <property type="match status" value="1"/>
</dbReference>
<protein>
    <submittedName>
        <fullName evidence="4">Phosphinothricin acetyltransferase</fullName>
    </submittedName>
</protein>
<dbReference type="Gene3D" id="3.40.630.30">
    <property type="match status" value="1"/>
</dbReference>
<feature type="domain" description="N-acetyltransferase" evidence="3">
    <location>
        <begin position="3"/>
        <end position="161"/>
    </location>
</feature>
<keyword evidence="5" id="KW-1185">Reference proteome</keyword>
<accession>A0A1M5VQV4</accession>
<evidence type="ECO:0000313" key="4">
    <source>
        <dbReference type="EMBL" id="SHH77313.1"/>
    </source>
</evidence>
<dbReference type="AlphaFoldDB" id="A0A1M5VQV4"/>